<accession>A0A1Y1MYP1</accession>
<dbReference type="EMBL" id="GEZM01017356">
    <property type="protein sequence ID" value="JAV90756.1"/>
    <property type="molecule type" value="Transcribed_RNA"/>
</dbReference>
<protein>
    <submittedName>
        <fullName evidence="1">Uncharacterized protein</fullName>
    </submittedName>
</protein>
<sequence length="108" mass="12479">MVVMSYKISLMSRKLGTFTAIIAVVDGYPKLHKWKTVAENSHKIIQTAIHKLRRFGFARKIPFVYVNILQFDMHSGYYYFLQSSSSVVNKVLGNILPEWIPMGIVSRR</sequence>
<dbReference type="EMBL" id="GEZM01017355">
    <property type="protein sequence ID" value="JAV90759.1"/>
    <property type="molecule type" value="Transcribed_RNA"/>
</dbReference>
<dbReference type="AlphaFoldDB" id="A0A1Y1MYP1"/>
<organism evidence="1">
    <name type="scientific">Photinus pyralis</name>
    <name type="common">Common eastern firefly</name>
    <name type="synonym">Lampyris pyralis</name>
    <dbReference type="NCBI Taxonomy" id="7054"/>
    <lineage>
        <taxon>Eukaryota</taxon>
        <taxon>Metazoa</taxon>
        <taxon>Ecdysozoa</taxon>
        <taxon>Arthropoda</taxon>
        <taxon>Hexapoda</taxon>
        <taxon>Insecta</taxon>
        <taxon>Pterygota</taxon>
        <taxon>Neoptera</taxon>
        <taxon>Endopterygota</taxon>
        <taxon>Coleoptera</taxon>
        <taxon>Polyphaga</taxon>
        <taxon>Elateriformia</taxon>
        <taxon>Elateroidea</taxon>
        <taxon>Lampyridae</taxon>
        <taxon>Lampyrinae</taxon>
        <taxon>Photinus</taxon>
    </lineage>
</organism>
<name>A0A1Y1MYP1_PHOPY</name>
<reference evidence="1" key="1">
    <citation type="journal article" date="2016" name="Sci. Rep.">
        <title>Molecular characterization of firefly nuptial gifts: a multi-omics approach sheds light on postcopulatory sexual selection.</title>
        <authorList>
            <person name="Al-Wathiqui N."/>
            <person name="Fallon T.R."/>
            <person name="South A."/>
            <person name="Weng J.K."/>
            <person name="Lewis S.M."/>
        </authorList>
    </citation>
    <scope>NUCLEOTIDE SEQUENCE</scope>
</reference>
<proteinExistence type="predicted"/>
<evidence type="ECO:0000313" key="1">
    <source>
        <dbReference type="EMBL" id="JAV90759.1"/>
    </source>
</evidence>